<keyword evidence="9" id="KW-1185">Reference proteome</keyword>
<dbReference type="STRING" id="1068978.AMETH_0563"/>
<dbReference type="GO" id="GO:0051301">
    <property type="term" value="P:cell division"/>
    <property type="evidence" value="ECO:0007669"/>
    <property type="project" value="UniProtKB-KW"/>
</dbReference>
<dbReference type="Pfam" id="PF01580">
    <property type="entry name" value="FtsK_SpoIIIE"/>
    <property type="match status" value="1"/>
</dbReference>
<feature type="binding site" evidence="3">
    <location>
        <begin position="406"/>
        <end position="413"/>
    </location>
    <ligand>
        <name>ATP</name>
        <dbReference type="ChEBI" id="CHEBI:30616"/>
    </ligand>
</feature>
<name>A0A076MPB0_AMYME</name>
<sequence>MFIPTNPRPGDDSNREDPMNTPEQEPVNTDQHETVNGKVLPFTPRPDSASNADEIPVQERRDLSRSDVIDAEIVDEEDAEQVRHPVLVDPPTPAKASWWETTRDAKIRPLLPAWARSKAELRDRVKWVAFYTGHTVAYHAVRTPAYAGILLLRSPRGLWRVVVATHRWVYDAEGKPLRAAAVTANEYDKYFKLAEVRAERIRKRGLLAFLTLLVAAAGVYVLASYSTGLAWLLAAAGVALLGKVGTPADKPVLGRAVVTSKAPKLTSDVVVRALAALGISGINQAVAKGQGITFPAPITRDGPGWRAEVDLPHGVTVTDVMERRDKLASGLRRPLGCVWPEPVSEEHAGRLVIWVGDQDMSKAKPATWPLAKSGEADLFKSVPFGTDQRGRPVGVDLMFANMVIGAMPRMGKTFSLRVLVLAAALDPWVELVLWELKGTGDLGMFEKVAHEYGSGADDETLEGAMNSLRRLYKELERRSKTITRIAKENRALCPENKVTPQLSRNRKLGLHPIFAAIDECQELFSHDDYKEEARKLAEGIIKRGPAMGIILVLATQRPDAQSLPPGVSANAGLRFCLRVMGQLENDMVLGTSSYKNGIRATTFGAKDKGIGYLVGASDDPQIVRGYYIDGPAAEKIVDRARALREGHGTITGHAAGEVVADEAARPSYSVIADTASVIRAGEQKVWSETLVDRLAELRPEVYGSWAELDGRAKANQLASALKPFGVDTLQVYGRTEDGKTANRRGVERAAVLAAADRHRTKSNGE</sequence>
<dbReference type="GO" id="GO:0003677">
    <property type="term" value="F:DNA binding"/>
    <property type="evidence" value="ECO:0007669"/>
    <property type="project" value="InterPro"/>
</dbReference>
<dbReference type="PROSITE" id="PS50901">
    <property type="entry name" value="FTSK"/>
    <property type="match status" value="1"/>
</dbReference>
<reference evidence="8 9" key="1">
    <citation type="submission" date="2014-07" db="EMBL/GenBank/DDBJ databases">
        <title>Whole Genome Sequence of the Amycolatopsis methanolica 239.</title>
        <authorList>
            <person name="Tang B."/>
        </authorList>
    </citation>
    <scope>NUCLEOTIDE SEQUENCE [LARGE SCALE GENOMIC DNA]</scope>
    <source>
        <strain evidence="8 9">239</strain>
    </source>
</reference>
<dbReference type="eggNOG" id="COG1674">
    <property type="taxonomic scope" value="Bacteria"/>
</dbReference>
<evidence type="ECO:0000256" key="4">
    <source>
        <dbReference type="SAM" id="Coils"/>
    </source>
</evidence>
<feature type="coiled-coil region" evidence="4">
    <location>
        <begin position="458"/>
        <end position="485"/>
    </location>
</feature>
<dbReference type="Gene3D" id="3.40.50.300">
    <property type="entry name" value="P-loop containing nucleotide triphosphate hydrolases"/>
    <property type="match status" value="1"/>
</dbReference>
<organism evidence="8 9">
    <name type="scientific">Amycolatopsis methanolica 239</name>
    <dbReference type="NCBI Taxonomy" id="1068978"/>
    <lineage>
        <taxon>Bacteria</taxon>
        <taxon>Bacillati</taxon>
        <taxon>Actinomycetota</taxon>
        <taxon>Actinomycetes</taxon>
        <taxon>Pseudonocardiales</taxon>
        <taxon>Pseudonocardiaceae</taxon>
        <taxon>Amycolatopsis</taxon>
        <taxon>Amycolatopsis methanolica group</taxon>
    </lineage>
</organism>
<dbReference type="HOGENOM" id="CLU_020567_1_0_11"/>
<dbReference type="PATRIC" id="fig|1068978.7.peg.592"/>
<dbReference type="SUPFAM" id="SSF52540">
    <property type="entry name" value="P-loop containing nucleoside triphosphate hydrolases"/>
    <property type="match status" value="1"/>
</dbReference>
<evidence type="ECO:0000256" key="6">
    <source>
        <dbReference type="SAM" id="Phobius"/>
    </source>
</evidence>
<keyword evidence="4" id="KW-0175">Coiled coil</keyword>
<keyword evidence="6" id="KW-0812">Transmembrane</keyword>
<accession>A0A076MPB0</accession>
<dbReference type="AlphaFoldDB" id="A0A076MPB0"/>
<dbReference type="InterPro" id="IPR002543">
    <property type="entry name" value="FtsK_dom"/>
</dbReference>
<evidence type="ECO:0000313" key="9">
    <source>
        <dbReference type="Proteomes" id="UP000062973"/>
    </source>
</evidence>
<dbReference type="EMBL" id="CP009110">
    <property type="protein sequence ID" value="AIJ20655.1"/>
    <property type="molecule type" value="Genomic_DNA"/>
</dbReference>
<feature type="domain" description="FtsK" evidence="7">
    <location>
        <begin position="390"/>
        <end position="586"/>
    </location>
</feature>
<feature type="transmembrane region" description="Helical" evidence="6">
    <location>
        <begin position="206"/>
        <end position="223"/>
    </location>
</feature>
<evidence type="ECO:0000256" key="1">
    <source>
        <dbReference type="ARBA" id="ARBA00022741"/>
    </source>
</evidence>
<evidence type="ECO:0000256" key="5">
    <source>
        <dbReference type="SAM" id="MobiDB-lite"/>
    </source>
</evidence>
<keyword evidence="2 3" id="KW-0067">ATP-binding</keyword>
<keyword evidence="6" id="KW-1133">Transmembrane helix</keyword>
<dbReference type="InterPro" id="IPR050206">
    <property type="entry name" value="FtsK/SpoIIIE/SftA"/>
</dbReference>
<feature type="region of interest" description="Disordered" evidence="5">
    <location>
        <begin position="1"/>
        <end position="56"/>
    </location>
</feature>
<keyword evidence="8" id="KW-0131">Cell cycle</keyword>
<dbReference type="KEGG" id="amq:AMETH_0563"/>
<evidence type="ECO:0000259" key="7">
    <source>
        <dbReference type="PROSITE" id="PS50901"/>
    </source>
</evidence>
<dbReference type="InterPro" id="IPR027417">
    <property type="entry name" value="P-loop_NTPase"/>
</dbReference>
<gene>
    <name evidence="8" type="ORF">AMETH_0563</name>
</gene>
<dbReference type="PANTHER" id="PTHR22683">
    <property type="entry name" value="SPORULATION PROTEIN RELATED"/>
    <property type="match status" value="1"/>
</dbReference>
<feature type="compositionally biased region" description="Basic and acidic residues" evidence="5">
    <location>
        <begin position="9"/>
        <end position="18"/>
    </location>
</feature>
<proteinExistence type="predicted"/>
<dbReference type="Proteomes" id="UP000062973">
    <property type="component" value="Chromosome"/>
</dbReference>
<keyword evidence="8" id="KW-0132">Cell division</keyword>
<evidence type="ECO:0000256" key="3">
    <source>
        <dbReference type="PROSITE-ProRule" id="PRU00289"/>
    </source>
</evidence>
<keyword evidence="1 3" id="KW-0547">Nucleotide-binding</keyword>
<evidence type="ECO:0000313" key="8">
    <source>
        <dbReference type="EMBL" id="AIJ20655.1"/>
    </source>
</evidence>
<dbReference type="GO" id="GO:0005524">
    <property type="term" value="F:ATP binding"/>
    <property type="evidence" value="ECO:0007669"/>
    <property type="project" value="UniProtKB-UniRule"/>
</dbReference>
<evidence type="ECO:0000256" key="2">
    <source>
        <dbReference type="ARBA" id="ARBA00022840"/>
    </source>
</evidence>
<protein>
    <submittedName>
        <fullName evidence="8">Cell division protein FtsK/SpoIIIE</fullName>
    </submittedName>
</protein>
<dbReference type="RefSeq" id="WP_017986521.1">
    <property type="nucleotide sequence ID" value="NZ_AQUL01000001.1"/>
</dbReference>
<keyword evidence="6" id="KW-0472">Membrane</keyword>
<dbReference type="PANTHER" id="PTHR22683:SF1">
    <property type="entry name" value="TYPE VII SECRETION SYSTEM PROTEIN ESSC"/>
    <property type="match status" value="1"/>
</dbReference>